<feature type="transmembrane region" description="Helical" evidence="4">
    <location>
        <begin position="75"/>
        <end position="93"/>
    </location>
</feature>
<dbReference type="SUPFAM" id="SSF103473">
    <property type="entry name" value="MFS general substrate transporter"/>
    <property type="match status" value="1"/>
</dbReference>
<feature type="transmembrane region" description="Helical" evidence="4">
    <location>
        <begin position="202"/>
        <end position="227"/>
    </location>
</feature>
<feature type="transmembrane region" description="Helical" evidence="4">
    <location>
        <begin position="137"/>
        <end position="159"/>
    </location>
</feature>
<feature type="transmembrane region" description="Helical" evidence="4">
    <location>
        <begin position="99"/>
        <end position="116"/>
    </location>
</feature>
<evidence type="ECO:0000256" key="2">
    <source>
        <dbReference type="ARBA" id="ARBA00022989"/>
    </source>
</evidence>
<feature type="transmembrane region" description="Helical" evidence="4">
    <location>
        <begin position="325"/>
        <end position="348"/>
    </location>
</feature>
<organism evidence="6 7">
    <name type="scientific">Syntrophus gentianae</name>
    <dbReference type="NCBI Taxonomy" id="43775"/>
    <lineage>
        <taxon>Bacteria</taxon>
        <taxon>Pseudomonadati</taxon>
        <taxon>Thermodesulfobacteriota</taxon>
        <taxon>Syntrophia</taxon>
        <taxon>Syntrophales</taxon>
        <taxon>Syntrophaceae</taxon>
        <taxon>Syntrophus</taxon>
    </lineage>
</organism>
<dbReference type="RefSeq" id="WP_093883491.1">
    <property type="nucleotide sequence ID" value="NZ_FOBS01000012.1"/>
</dbReference>
<accession>A0A1H7XUI1</accession>
<proteinExistence type="predicted"/>
<dbReference type="AlphaFoldDB" id="A0A1H7XUI1"/>
<feature type="transmembrane region" description="Helical" evidence="4">
    <location>
        <begin position="233"/>
        <end position="251"/>
    </location>
</feature>
<feature type="domain" description="Major facilitator superfamily (MFS) profile" evidence="5">
    <location>
        <begin position="201"/>
        <end position="378"/>
    </location>
</feature>
<keyword evidence="7" id="KW-1185">Reference proteome</keyword>
<evidence type="ECO:0000313" key="6">
    <source>
        <dbReference type="EMBL" id="SEM37391.1"/>
    </source>
</evidence>
<dbReference type="Pfam" id="PF07690">
    <property type="entry name" value="MFS_1"/>
    <property type="match status" value="1"/>
</dbReference>
<name>A0A1H7XUI1_9BACT</name>
<sequence>MEQFKEKPMYTYLMVLVICASAGLQGWMALFTNFAKEVVGVNGFQIGVAQAVREIPGFLTFLVMYVLLVMKEHRLSAWSVVLLGIGIGATGFFPTFPGLLMVTVIMSIGFHYFETTNKSLTVQYFDLKDAPVVFARLRGYGALANITVGSIVWFLSYFIPYQLNFLLLGIFISLAGIYMLSKNPVQEHGLPPQNKLVLRRKYWLYYVLNFLSGARRQIFIVFAVFLLVEKYRLSVSTIAGIYVLNYILTYLTNRYISRAINVYGERVVLSLESASLFVLFLGYAFIENAWVAVILYVLDSIFFNFAIGLNTYLQKTADPGDLAQSTAIGFTINHISAVVIPLVGGSLWLLNWKLPFLIGACLTVISLYFTQKIRTQTR</sequence>
<protein>
    <recommendedName>
        <fullName evidence="5">Major facilitator superfamily (MFS) profile domain-containing protein</fullName>
    </recommendedName>
</protein>
<dbReference type="OrthoDB" id="9774288at2"/>
<keyword evidence="3 4" id="KW-0472">Membrane</keyword>
<keyword evidence="2 4" id="KW-1133">Transmembrane helix</keyword>
<keyword evidence="1 4" id="KW-0812">Transmembrane</keyword>
<feature type="transmembrane region" description="Helical" evidence="4">
    <location>
        <begin position="354"/>
        <end position="370"/>
    </location>
</feature>
<dbReference type="InterPro" id="IPR011701">
    <property type="entry name" value="MFS"/>
</dbReference>
<evidence type="ECO:0000256" key="4">
    <source>
        <dbReference type="SAM" id="Phobius"/>
    </source>
</evidence>
<dbReference type="PROSITE" id="PS50850">
    <property type="entry name" value="MFS"/>
    <property type="match status" value="1"/>
</dbReference>
<feature type="transmembrane region" description="Helical" evidence="4">
    <location>
        <begin position="292"/>
        <end position="313"/>
    </location>
</feature>
<feature type="transmembrane region" description="Helical" evidence="4">
    <location>
        <begin position="263"/>
        <end position="286"/>
    </location>
</feature>
<dbReference type="Gene3D" id="1.20.1250.20">
    <property type="entry name" value="MFS general substrate transporter like domains"/>
    <property type="match status" value="2"/>
</dbReference>
<feature type="transmembrane region" description="Helical" evidence="4">
    <location>
        <begin position="51"/>
        <end position="68"/>
    </location>
</feature>
<reference evidence="6 7" key="1">
    <citation type="submission" date="2016-10" db="EMBL/GenBank/DDBJ databases">
        <authorList>
            <person name="de Groot N.N."/>
        </authorList>
    </citation>
    <scope>NUCLEOTIDE SEQUENCE [LARGE SCALE GENOMIC DNA]</scope>
    <source>
        <strain evidence="6 7">DSM 8423</strain>
    </source>
</reference>
<evidence type="ECO:0000256" key="1">
    <source>
        <dbReference type="ARBA" id="ARBA00022692"/>
    </source>
</evidence>
<evidence type="ECO:0000259" key="5">
    <source>
        <dbReference type="PROSITE" id="PS50850"/>
    </source>
</evidence>
<dbReference type="Proteomes" id="UP000198744">
    <property type="component" value="Unassembled WGS sequence"/>
</dbReference>
<evidence type="ECO:0000313" key="7">
    <source>
        <dbReference type="Proteomes" id="UP000198744"/>
    </source>
</evidence>
<feature type="transmembrane region" description="Helical" evidence="4">
    <location>
        <begin position="12"/>
        <end position="31"/>
    </location>
</feature>
<dbReference type="GO" id="GO:0022857">
    <property type="term" value="F:transmembrane transporter activity"/>
    <property type="evidence" value="ECO:0007669"/>
    <property type="project" value="InterPro"/>
</dbReference>
<evidence type="ECO:0000256" key="3">
    <source>
        <dbReference type="ARBA" id="ARBA00023136"/>
    </source>
</evidence>
<dbReference type="InterPro" id="IPR020846">
    <property type="entry name" value="MFS_dom"/>
</dbReference>
<dbReference type="EMBL" id="FOBS01000012">
    <property type="protein sequence ID" value="SEM37391.1"/>
    <property type="molecule type" value="Genomic_DNA"/>
</dbReference>
<feature type="transmembrane region" description="Helical" evidence="4">
    <location>
        <begin position="165"/>
        <end position="181"/>
    </location>
</feature>
<dbReference type="InterPro" id="IPR036259">
    <property type="entry name" value="MFS_trans_sf"/>
</dbReference>
<gene>
    <name evidence="6" type="ORF">SAMN04489760_11243</name>
</gene>